<evidence type="ECO:0000256" key="22">
    <source>
        <dbReference type="PROSITE-ProRule" id="PRU10141"/>
    </source>
</evidence>
<proteinExistence type="inferred from homology"/>
<sequence>MIDKKMRSKSIGLLVRQASMIFIYVLSLSVFFLTVSEAVCNLQDRDSLLLFSSNVSSPLSPLHWNTSTDCCSWEGISCDDSPQNRVTAILLPSRGLSGTLPPSVLNLRRLSQLNLSHNRLSGPLPQGFFSVLDQLTVLDLSYNSFNGKSPFEQSSTNGSKQNFQIQTVDLSSNLLQGDILAGSVFLQGALRLTSFNISNNSFTGPLPSFICTTSPRLTKLDVSYNKFTGVISQGLGRCSRLRVLRAGFNNLSGEIPKEIYSLSNLEELRLPANHLSGKIDDGITRLAKLRWLDLYFNQLQGEIPRNIGKLFNLRRLQLHINNLTGSVPVSLANCTNLVKLNLRVNGLGGTLSNVDFSRFQSLSILDLGNNSFTGDFPSTVYSCKNLTAMRFAGNKLTGQISPQVLELESLSFFTFSQNQMTNITGALSILQHCRKLSTLIMARNFYDETIPSNEDFLAPDAFPKLQIFGTGGSRLKGQIPAWLIKLKSVELMDLSQNRLVGSIPGWLGTLPNLFYLDLSDNLLTGELPKELFQLGALMSHKVYDATERSYLELPVFVSPNNITSNQQYNQISSLPPAIYVNKNKLNGTIPVEIGRLKVLIVVELQLNNFTGSIPDELSNLTNLERLDLSNNRLSGRIPWSLNGLHFMSYFNVSNNALSGPIPTGGQFDAFPKSYFEGNPLLCGGVLLTSCTPPSTQPSTKTNKDKVNTLLIVGLVIGIFFGVSLILVMLALWVMEKRRVNPGDSEHAELEISSSPSYSEVPTGSEKDISLVLLFGNSRYEAKDLTIFELLKATNNFSQANIIGCGGFGLVYKATLDNGTNLAVKKLTGDYGLMEKEFKAEVEVLSRAKHENLVDLQGYCVHDGARILIYSFMENGSLDYWLHENPEGPSQLDWSKRLHIMRGASCGLAYMHQVCEPHIVHRDIKSSNILLDGSFKAYLGDFGLSRLILPYRTHVTTELVGTLGYIPPEYGQAWVATLRGDVYSFGVVMLELLTGKRPMEVFKPKVSREIVAWVHQMRKDGKLEEVFDPLLRETGDKREMTRVLDVACMCVNQNPMRRPNIQQVVDWLNDVNRNQSNREEEEEAEEETM</sequence>
<keyword evidence="12" id="KW-0677">Repeat</keyword>
<evidence type="ECO:0000256" key="21">
    <source>
        <dbReference type="ARBA" id="ARBA00048679"/>
    </source>
</evidence>
<dbReference type="GO" id="GO:0005524">
    <property type="term" value="F:ATP binding"/>
    <property type="evidence" value="ECO:0007669"/>
    <property type="project" value="UniProtKB-UniRule"/>
</dbReference>
<dbReference type="InterPro" id="IPR003591">
    <property type="entry name" value="Leu-rich_rpt_typical-subtyp"/>
</dbReference>
<evidence type="ECO:0000256" key="13">
    <source>
        <dbReference type="ARBA" id="ARBA00022741"/>
    </source>
</evidence>
<dbReference type="GO" id="GO:0031347">
    <property type="term" value="P:regulation of defense response"/>
    <property type="evidence" value="ECO:0007669"/>
    <property type="project" value="UniProtKB-ARBA"/>
</dbReference>
<dbReference type="FunFam" id="3.80.10.10:FF:000403">
    <property type="entry name" value="Receptor-like protein 2"/>
    <property type="match status" value="1"/>
</dbReference>
<dbReference type="Pfam" id="PF13855">
    <property type="entry name" value="LRR_8"/>
    <property type="match status" value="1"/>
</dbReference>
<evidence type="ECO:0000256" key="23">
    <source>
        <dbReference type="SAM" id="Phobius"/>
    </source>
</evidence>
<dbReference type="PANTHER" id="PTHR48056">
    <property type="entry name" value="LRR RECEPTOR-LIKE SERINE/THREONINE-PROTEIN KINASE-RELATED"/>
    <property type="match status" value="1"/>
</dbReference>
<keyword evidence="8" id="KW-0433">Leucine-rich repeat</keyword>
<evidence type="ECO:0000256" key="18">
    <source>
        <dbReference type="ARBA" id="ARBA00023170"/>
    </source>
</evidence>
<evidence type="ECO:0000256" key="7">
    <source>
        <dbReference type="ARBA" id="ARBA00022553"/>
    </source>
</evidence>
<dbReference type="InterPro" id="IPR001245">
    <property type="entry name" value="Ser-Thr/Tyr_kinase_cat_dom"/>
</dbReference>
<dbReference type="SMART" id="SM00220">
    <property type="entry name" value="S_TKc"/>
    <property type="match status" value="1"/>
</dbReference>
<evidence type="ECO:0000256" key="9">
    <source>
        <dbReference type="ARBA" id="ARBA00022679"/>
    </source>
</evidence>
<dbReference type="InterPro" id="IPR032675">
    <property type="entry name" value="LRR_dom_sf"/>
</dbReference>
<dbReference type="Proteomes" id="UP000886595">
    <property type="component" value="Unassembled WGS sequence"/>
</dbReference>
<evidence type="ECO:0000256" key="17">
    <source>
        <dbReference type="ARBA" id="ARBA00023136"/>
    </source>
</evidence>
<feature type="domain" description="Protein kinase" evidence="24">
    <location>
        <begin position="796"/>
        <end position="1067"/>
    </location>
</feature>
<comment type="catalytic activity">
    <reaction evidence="20">
        <text>L-threonyl-[protein] + ATP = O-phospho-L-threonyl-[protein] + ADP + H(+)</text>
        <dbReference type="Rhea" id="RHEA:46608"/>
        <dbReference type="Rhea" id="RHEA-COMP:11060"/>
        <dbReference type="Rhea" id="RHEA-COMP:11605"/>
        <dbReference type="ChEBI" id="CHEBI:15378"/>
        <dbReference type="ChEBI" id="CHEBI:30013"/>
        <dbReference type="ChEBI" id="CHEBI:30616"/>
        <dbReference type="ChEBI" id="CHEBI:61977"/>
        <dbReference type="ChEBI" id="CHEBI:456216"/>
        <dbReference type="EC" id="2.7.11.1"/>
    </reaction>
</comment>
<dbReference type="PANTHER" id="PTHR48056:SF18">
    <property type="entry name" value="NON-SPECIFIC SERINE_THREONINE PROTEIN KINASE"/>
    <property type="match status" value="1"/>
</dbReference>
<dbReference type="PROSITE" id="PS00107">
    <property type="entry name" value="PROTEIN_KINASE_ATP"/>
    <property type="match status" value="1"/>
</dbReference>
<dbReference type="PROSITE" id="PS00108">
    <property type="entry name" value="PROTEIN_KINASE_ST"/>
    <property type="match status" value="1"/>
</dbReference>
<dbReference type="FunFam" id="3.80.10.10:FF:000530">
    <property type="entry name" value="Receptor-like protein 2"/>
    <property type="match status" value="1"/>
</dbReference>
<evidence type="ECO:0000256" key="19">
    <source>
        <dbReference type="ARBA" id="ARBA00023180"/>
    </source>
</evidence>
<evidence type="ECO:0000256" key="14">
    <source>
        <dbReference type="ARBA" id="ARBA00022777"/>
    </source>
</evidence>
<organism evidence="25 26">
    <name type="scientific">Brassica carinata</name>
    <name type="common">Ethiopian mustard</name>
    <name type="synonym">Abyssinian cabbage</name>
    <dbReference type="NCBI Taxonomy" id="52824"/>
    <lineage>
        <taxon>Eukaryota</taxon>
        <taxon>Viridiplantae</taxon>
        <taxon>Streptophyta</taxon>
        <taxon>Embryophyta</taxon>
        <taxon>Tracheophyta</taxon>
        <taxon>Spermatophyta</taxon>
        <taxon>Magnoliopsida</taxon>
        <taxon>eudicotyledons</taxon>
        <taxon>Gunneridae</taxon>
        <taxon>Pentapetalae</taxon>
        <taxon>rosids</taxon>
        <taxon>malvids</taxon>
        <taxon>Brassicales</taxon>
        <taxon>Brassicaceae</taxon>
        <taxon>Brassiceae</taxon>
        <taxon>Brassica</taxon>
    </lineage>
</organism>
<dbReference type="AlphaFoldDB" id="A0A8X7VKY4"/>
<keyword evidence="16 23" id="KW-1133">Transmembrane helix</keyword>
<keyword evidence="15 22" id="KW-0067">ATP-binding</keyword>
<dbReference type="SUPFAM" id="SSF52058">
    <property type="entry name" value="L domain-like"/>
    <property type="match status" value="1"/>
</dbReference>
<dbReference type="InterPro" id="IPR013210">
    <property type="entry name" value="LRR_N_plant-typ"/>
</dbReference>
<evidence type="ECO:0000313" key="26">
    <source>
        <dbReference type="Proteomes" id="UP000886595"/>
    </source>
</evidence>
<dbReference type="GO" id="GO:0005886">
    <property type="term" value="C:plasma membrane"/>
    <property type="evidence" value="ECO:0007669"/>
    <property type="project" value="UniProtKB-SubCell"/>
</dbReference>
<evidence type="ECO:0000256" key="20">
    <source>
        <dbReference type="ARBA" id="ARBA00047899"/>
    </source>
</evidence>
<dbReference type="EMBL" id="JAAMPC010000005">
    <property type="protein sequence ID" value="KAG2313186.1"/>
    <property type="molecule type" value="Genomic_DNA"/>
</dbReference>
<accession>A0A8X7VKY4</accession>
<dbReference type="GO" id="GO:0001653">
    <property type="term" value="F:peptide receptor activity"/>
    <property type="evidence" value="ECO:0007669"/>
    <property type="project" value="UniProtKB-ARBA"/>
</dbReference>
<dbReference type="GO" id="GO:0033612">
    <property type="term" value="F:receptor serine/threonine kinase binding"/>
    <property type="evidence" value="ECO:0007669"/>
    <property type="project" value="TreeGrafter"/>
</dbReference>
<evidence type="ECO:0000256" key="10">
    <source>
        <dbReference type="ARBA" id="ARBA00022692"/>
    </source>
</evidence>
<dbReference type="SMART" id="SM00369">
    <property type="entry name" value="LRR_TYP"/>
    <property type="match status" value="5"/>
</dbReference>
<dbReference type="SUPFAM" id="SSF56112">
    <property type="entry name" value="Protein kinase-like (PK-like)"/>
    <property type="match status" value="1"/>
</dbReference>
<dbReference type="InterPro" id="IPR017441">
    <property type="entry name" value="Protein_kinase_ATP_BS"/>
</dbReference>
<dbReference type="Pfam" id="PF07714">
    <property type="entry name" value="PK_Tyr_Ser-Thr"/>
    <property type="match status" value="1"/>
</dbReference>
<keyword evidence="10 23" id="KW-0812">Transmembrane</keyword>
<feature type="binding site" evidence="22">
    <location>
        <position position="825"/>
    </location>
    <ligand>
        <name>ATP</name>
        <dbReference type="ChEBI" id="CHEBI:30616"/>
    </ligand>
</feature>
<feature type="transmembrane region" description="Helical" evidence="23">
    <location>
        <begin position="709"/>
        <end position="733"/>
    </location>
</feature>
<evidence type="ECO:0000256" key="8">
    <source>
        <dbReference type="ARBA" id="ARBA00022614"/>
    </source>
</evidence>
<keyword evidence="26" id="KW-1185">Reference proteome</keyword>
<keyword evidence="11" id="KW-0732">Signal</keyword>
<dbReference type="SUPFAM" id="SSF52047">
    <property type="entry name" value="RNI-like"/>
    <property type="match status" value="1"/>
</dbReference>
<keyword evidence="14" id="KW-0418">Kinase</keyword>
<dbReference type="InterPro" id="IPR011009">
    <property type="entry name" value="Kinase-like_dom_sf"/>
</dbReference>
<dbReference type="FunFam" id="3.30.200.20:FF:000125">
    <property type="entry name" value="Protein STRUBBELIG-RECEPTOR FAMILY 8"/>
    <property type="match status" value="1"/>
</dbReference>
<dbReference type="FunFam" id="1.10.510.10:FF:000309">
    <property type="entry name" value="Leucine-rich repeat receptor-like protein kinase"/>
    <property type="match status" value="1"/>
</dbReference>
<comment type="catalytic activity">
    <reaction evidence="21">
        <text>L-seryl-[protein] + ATP = O-phospho-L-seryl-[protein] + ADP + H(+)</text>
        <dbReference type="Rhea" id="RHEA:17989"/>
        <dbReference type="Rhea" id="RHEA-COMP:9863"/>
        <dbReference type="Rhea" id="RHEA-COMP:11604"/>
        <dbReference type="ChEBI" id="CHEBI:15378"/>
        <dbReference type="ChEBI" id="CHEBI:29999"/>
        <dbReference type="ChEBI" id="CHEBI:30616"/>
        <dbReference type="ChEBI" id="CHEBI:83421"/>
        <dbReference type="ChEBI" id="CHEBI:456216"/>
        <dbReference type="EC" id="2.7.11.1"/>
    </reaction>
</comment>
<evidence type="ECO:0000256" key="12">
    <source>
        <dbReference type="ARBA" id="ARBA00022737"/>
    </source>
</evidence>
<evidence type="ECO:0000256" key="2">
    <source>
        <dbReference type="ARBA" id="ARBA00008684"/>
    </source>
</evidence>
<dbReference type="OrthoDB" id="647974at2759"/>
<keyword evidence="13 22" id="KW-0547">Nucleotide-binding</keyword>
<evidence type="ECO:0000256" key="6">
    <source>
        <dbReference type="ARBA" id="ARBA00022527"/>
    </source>
</evidence>
<keyword evidence="5" id="KW-1003">Cell membrane</keyword>
<dbReference type="Pfam" id="PF00560">
    <property type="entry name" value="LRR_1"/>
    <property type="match status" value="6"/>
</dbReference>
<dbReference type="FunFam" id="3.80.10.10:FF:000213">
    <property type="entry name" value="Tyrosine-sulfated glycopeptide receptor 1"/>
    <property type="match status" value="1"/>
</dbReference>
<keyword evidence="7" id="KW-0597">Phosphoprotein</keyword>
<evidence type="ECO:0000256" key="4">
    <source>
        <dbReference type="ARBA" id="ARBA00012513"/>
    </source>
</evidence>
<evidence type="ECO:0000256" key="15">
    <source>
        <dbReference type="ARBA" id="ARBA00022840"/>
    </source>
</evidence>
<keyword evidence="6" id="KW-0723">Serine/threonine-protein kinase</keyword>
<comment type="similarity">
    <text evidence="3">Belongs to the RLP family.</text>
</comment>
<evidence type="ECO:0000256" key="3">
    <source>
        <dbReference type="ARBA" id="ARBA00009592"/>
    </source>
</evidence>
<dbReference type="Gene3D" id="3.80.10.10">
    <property type="entry name" value="Ribonuclease Inhibitor"/>
    <property type="match status" value="4"/>
</dbReference>
<name>A0A8X7VKY4_BRACI</name>
<dbReference type="GO" id="GO:0004674">
    <property type="term" value="F:protein serine/threonine kinase activity"/>
    <property type="evidence" value="ECO:0007669"/>
    <property type="project" value="UniProtKB-KW"/>
</dbReference>
<evidence type="ECO:0000259" key="24">
    <source>
        <dbReference type="PROSITE" id="PS50011"/>
    </source>
</evidence>
<keyword evidence="17 23" id="KW-0472">Membrane</keyword>
<keyword evidence="9" id="KW-0808">Transferase</keyword>
<dbReference type="PROSITE" id="PS51450">
    <property type="entry name" value="LRR"/>
    <property type="match status" value="1"/>
</dbReference>
<dbReference type="InterPro" id="IPR050647">
    <property type="entry name" value="Plant_LRR-RLKs"/>
</dbReference>
<reference evidence="25 26" key="1">
    <citation type="submission" date="2020-02" db="EMBL/GenBank/DDBJ databases">
        <authorList>
            <person name="Ma Q."/>
            <person name="Huang Y."/>
            <person name="Song X."/>
            <person name="Pei D."/>
        </authorList>
    </citation>
    <scope>NUCLEOTIDE SEQUENCE [LARGE SCALE GENOMIC DNA]</scope>
    <source>
        <strain evidence="25">Sxm20200214</strain>
        <tissue evidence="25">Leaf</tissue>
    </source>
</reference>
<dbReference type="PROSITE" id="PS50011">
    <property type="entry name" value="PROTEIN_KINASE_DOM"/>
    <property type="match status" value="1"/>
</dbReference>
<dbReference type="EC" id="2.7.11.1" evidence="4"/>
<gene>
    <name evidence="25" type="ORF">Bca52824_024743</name>
</gene>
<comment type="caution">
    <text evidence="25">The sequence shown here is derived from an EMBL/GenBank/DDBJ whole genome shotgun (WGS) entry which is preliminary data.</text>
</comment>
<evidence type="ECO:0000256" key="11">
    <source>
        <dbReference type="ARBA" id="ARBA00022729"/>
    </source>
</evidence>
<evidence type="ECO:0000313" key="25">
    <source>
        <dbReference type="EMBL" id="KAG2313186.1"/>
    </source>
</evidence>
<protein>
    <recommendedName>
        <fullName evidence="4">non-specific serine/threonine protein kinase</fullName>
        <ecNumber evidence="4">2.7.11.1</ecNumber>
    </recommendedName>
</protein>
<evidence type="ECO:0000256" key="5">
    <source>
        <dbReference type="ARBA" id="ARBA00022475"/>
    </source>
</evidence>
<dbReference type="InterPro" id="IPR008271">
    <property type="entry name" value="Ser/Thr_kinase_AS"/>
</dbReference>
<dbReference type="Pfam" id="PF08263">
    <property type="entry name" value="LRRNT_2"/>
    <property type="match status" value="1"/>
</dbReference>
<keyword evidence="18" id="KW-0675">Receptor</keyword>
<dbReference type="InterPro" id="IPR001611">
    <property type="entry name" value="Leu-rich_rpt"/>
</dbReference>
<evidence type="ECO:0000256" key="16">
    <source>
        <dbReference type="ARBA" id="ARBA00022989"/>
    </source>
</evidence>
<dbReference type="PRINTS" id="PR00019">
    <property type="entry name" value="LEURICHRPT"/>
</dbReference>
<comment type="subcellular location">
    <subcellularLocation>
        <location evidence="1">Cell membrane</location>
        <topology evidence="1">Single-pass type I membrane protein</topology>
    </subcellularLocation>
</comment>
<dbReference type="Gene3D" id="3.30.200.20">
    <property type="entry name" value="Phosphorylase Kinase, domain 1"/>
    <property type="match status" value="1"/>
</dbReference>
<dbReference type="Gene3D" id="1.10.510.10">
    <property type="entry name" value="Transferase(Phosphotransferase) domain 1"/>
    <property type="match status" value="1"/>
</dbReference>
<comment type="similarity">
    <text evidence="2">Belongs to the protein kinase superfamily. Ser/Thr protein kinase family.</text>
</comment>
<evidence type="ECO:0000256" key="1">
    <source>
        <dbReference type="ARBA" id="ARBA00004251"/>
    </source>
</evidence>
<dbReference type="InterPro" id="IPR000719">
    <property type="entry name" value="Prot_kinase_dom"/>
</dbReference>
<keyword evidence="19" id="KW-0325">Glycoprotein</keyword>